<protein>
    <recommendedName>
        <fullName evidence="3">LAGLIDADG endonuclease</fullName>
    </recommendedName>
</protein>
<accession>A0ABQ9I7V7</accession>
<proteinExistence type="predicted"/>
<evidence type="ECO:0000313" key="2">
    <source>
        <dbReference type="Proteomes" id="UP001159363"/>
    </source>
</evidence>
<reference evidence="1 2" key="1">
    <citation type="submission" date="2023-02" db="EMBL/GenBank/DDBJ databases">
        <title>LHISI_Scaffold_Assembly.</title>
        <authorList>
            <person name="Stuart O.P."/>
            <person name="Cleave R."/>
            <person name="Magrath M.J.L."/>
            <person name="Mikheyev A.S."/>
        </authorList>
    </citation>
    <scope>NUCLEOTIDE SEQUENCE [LARGE SCALE GENOMIC DNA]</scope>
    <source>
        <strain evidence="1">Daus_M_001</strain>
        <tissue evidence="1">Leg muscle</tissue>
    </source>
</reference>
<organism evidence="1 2">
    <name type="scientific">Dryococelus australis</name>
    <dbReference type="NCBI Taxonomy" id="614101"/>
    <lineage>
        <taxon>Eukaryota</taxon>
        <taxon>Metazoa</taxon>
        <taxon>Ecdysozoa</taxon>
        <taxon>Arthropoda</taxon>
        <taxon>Hexapoda</taxon>
        <taxon>Insecta</taxon>
        <taxon>Pterygota</taxon>
        <taxon>Neoptera</taxon>
        <taxon>Polyneoptera</taxon>
        <taxon>Phasmatodea</taxon>
        <taxon>Verophasmatodea</taxon>
        <taxon>Anareolatae</taxon>
        <taxon>Phasmatidae</taxon>
        <taxon>Eurycanthinae</taxon>
        <taxon>Dryococelus</taxon>
    </lineage>
</organism>
<dbReference type="Proteomes" id="UP001159363">
    <property type="component" value="Chromosome 2"/>
</dbReference>
<comment type="caution">
    <text evidence="1">The sequence shown here is derived from an EMBL/GenBank/DDBJ whole genome shotgun (WGS) entry which is preliminary data.</text>
</comment>
<sequence>MLKPTSDIKYLAKIISVYEFKQLVSSSTRITLTSETLIDLILIKDDSSVSHCAQNSLLGFTDHNFIYLSLTLGSPTVKKLVKLCGNYKFFNIFAAKSVNEKVSILVSLLPLFNKHALLKYSKPRKSYSAWMMSYIQSEMKERECS</sequence>
<name>A0ABQ9I7V7_9NEOP</name>
<keyword evidence="2" id="KW-1185">Reference proteome</keyword>
<gene>
    <name evidence="1" type="ORF">PR048_005318</name>
</gene>
<evidence type="ECO:0000313" key="1">
    <source>
        <dbReference type="EMBL" id="KAJ8892737.1"/>
    </source>
</evidence>
<evidence type="ECO:0008006" key="3">
    <source>
        <dbReference type="Google" id="ProtNLM"/>
    </source>
</evidence>
<dbReference type="EMBL" id="JARBHB010000002">
    <property type="protein sequence ID" value="KAJ8892737.1"/>
    <property type="molecule type" value="Genomic_DNA"/>
</dbReference>